<keyword evidence="7" id="KW-1185">Reference proteome</keyword>
<sequence>MRDGLKASYAAPAVEKAFEILEMLRRQPGGALVSEMAVLLGRSVGELFRIVVVLEKMGYLQKSSADDRYSVSYKLLDLAFHATPAQDVVAAARPFMRQLASEAAQSCHLVVVNGAKGLVIHREENPGTRGFSLRLGAEVDLMTSCSGQVLLAFTTEDQRASLLHAIGYEAYASNVARLAAVRKRGYEQRKSAITGGVTDISFPICGRDGFGAAALTIPFLGQIGGSQAAELIAARALLKEAAAATSIALGHRPV</sequence>
<dbReference type="PROSITE" id="PS51077">
    <property type="entry name" value="HTH_ICLR"/>
    <property type="match status" value="1"/>
</dbReference>
<keyword evidence="3" id="KW-0804">Transcription</keyword>
<dbReference type="PANTHER" id="PTHR30136:SF7">
    <property type="entry name" value="HTH-TYPE TRANSCRIPTIONAL REGULATOR KDGR-RELATED"/>
    <property type="match status" value="1"/>
</dbReference>
<comment type="caution">
    <text evidence="6">The sequence shown here is derived from an EMBL/GenBank/DDBJ whole genome shotgun (WGS) entry which is preliminary data.</text>
</comment>
<dbReference type="Pfam" id="PF01614">
    <property type="entry name" value="IclR_C"/>
    <property type="match status" value="1"/>
</dbReference>
<evidence type="ECO:0000313" key="7">
    <source>
        <dbReference type="Proteomes" id="UP001367771"/>
    </source>
</evidence>
<evidence type="ECO:0000259" key="5">
    <source>
        <dbReference type="PROSITE" id="PS51078"/>
    </source>
</evidence>
<accession>A0ABU8H7D5</accession>
<dbReference type="InterPro" id="IPR036390">
    <property type="entry name" value="WH_DNA-bd_sf"/>
</dbReference>
<dbReference type="SMART" id="SM00346">
    <property type="entry name" value="HTH_ICLR"/>
    <property type="match status" value="1"/>
</dbReference>
<keyword evidence="1" id="KW-0805">Transcription regulation</keyword>
<feature type="domain" description="IclR-ED" evidence="5">
    <location>
        <begin position="74"/>
        <end position="251"/>
    </location>
</feature>
<dbReference type="PANTHER" id="PTHR30136">
    <property type="entry name" value="HELIX-TURN-HELIX TRANSCRIPTIONAL REGULATOR, ICLR FAMILY"/>
    <property type="match status" value="1"/>
</dbReference>
<feature type="domain" description="HTH iclR-type" evidence="4">
    <location>
        <begin position="11"/>
        <end position="73"/>
    </location>
</feature>
<dbReference type="EMBL" id="JBBBDM010000014">
    <property type="protein sequence ID" value="MEI5688843.1"/>
    <property type="molecule type" value="Genomic_DNA"/>
</dbReference>
<dbReference type="SUPFAM" id="SSF46785">
    <property type="entry name" value="Winged helix' DNA-binding domain"/>
    <property type="match status" value="1"/>
</dbReference>
<dbReference type="InterPro" id="IPR036388">
    <property type="entry name" value="WH-like_DNA-bd_sf"/>
</dbReference>
<dbReference type="InterPro" id="IPR050707">
    <property type="entry name" value="HTH_MetabolicPath_Reg"/>
</dbReference>
<dbReference type="SUPFAM" id="SSF55781">
    <property type="entry name" value="GAF domain-like"/>
    <property type="match status" value="1"/>
</dbReference>
<keyword evidence="2" id="KW-0238">DNA-binding</keyword>
<evidence type="ECO:0000256" key="3">
    <source>
        <dbReference type="ARBA" id="ARBA00023163"/>
    </source>
</evidence>
<dbReference type="PROSITE" id="PS51078">
    <property type="entry name" value="ICLR_ED"/>
    <property type="match status" value="1"/>
</dbReference>
<evidence type="ECO:0000256" key="2">
    <source>
        <dbReference type="ARBA" id="ARBA00023125"/>
    </source>
</evidence>
<dbReference type="InterPro" id="IPR014757">
    <property type="entry name" value="Tscrpt_reg_IclR_C"/>
</dbReference>
<protein>
    <submittedName>
        <fullName evidence="6">IclR family transcriptional regulator</fullName>
    </submittedName>
</protein>
<gene>
    <name evidence="6" type="ORF">V8201_17255</name>
</gene>
<reference evidence="6 7" key="1">
    <citation type="journal article" date="2013" name="Int. J. Syst. Evol. Microbiol.">
        <title>Sphingomonas kyungheensis sp. nov., a bacterium with ginsenoside-converting activity isolated from soil of a ginseng field.</title>
        <authorList>
            <person name="Son H.M."/>
            <person name="Yang J.E."/>
            <person name="Park Y."/>
            <person name="Han C.K."/>
            <person name="Kim S.G."/>
            <person name="Kook M."/>
            <person name="Yi T.H."/>
        </authorList>
    </citation>
    <scope>NUCLEOTIDE SEQUENCE [LARGE SCALE GENOMIC DNA]</scope>
    <source>
        <strain evidence="6 7">LMG 26582</strain>
    </source>
</reference>
<evidence type="ECO:0000259" key="4">
    <source>
        <dbReference type="PROSITE" id="PS51077"/>
    </source>
</evidence>
<organism evidence="6 7">
    <name type="scientific">Sphingomonas kyungheensis</name>
    <dbReference type="NCBI Taxonomy" id="1069987"/>
    <lineage>
        <taxon>Bacteria</taxon>
        <taxon>Pseudomonadati</taxon>
        <taxon>Pseudomonadota</taxon>
        <taxon>Alphaproteobacteria</taxon>
        <taxon>Sphingomonadales</taxon>
        <taxon>Sphingomonadaceae</taxon>
        <taxon>Sphingomonas</taxon>
    </lineage>
</organism>
<dbReference type="Gene3D" id="1.10.10.10">
    <property type="entry name" value="Winged helix-like DNA-binding domain superfamily/Winged helix DNA-binding domain"/>
    <property type="match status" value="1"/>
</dbReference>
<dbReference type="Pfam" id="PF09339">
    <property type="entry name" value="HTH_IclR"/>
    <property type="match status" value="1"/>
</dbReference>
<dbReference type="Proteomes" id="UP001367771">
    <property type="component" value="Unassembled WGS sequence"/>
</dbReference>
<dbReference type="InterPro" id="IPR029016">
    <property type="entry name" value="GAF-like_dom_sf"/>
</dbReference>
<evidence type="ECO:0000256" key="1">
    <source>
        <dbReference type="ARBA" id="ARBA00023015"/>
    </source>
</evidence>
<name>A0ABU8H7D5_9SPHN</name>
<dbReference type="RefSeq" id="WP_037535078.1">
    <property type="nucleotide sequence ID" value="NZ_JBBBDM010000014.1"/>
</dbReference>
<dbReference type="Gene3D" id="3.30.450.40">
    <property type="match status" value="1"/>
</dbReference>
<proteinExistence type="predicted"/>
<evidence type="ECO:0000313" key="6">
    <source>
        <dbReference type="EMBL" id="MEI5688843.1"/>
    </source>
</evidence>
<dbReference type="InterPro" id="IPR005471">
    <property type="entry name" value="Tscrpt_reg_IclR_N"/>
</dbReference>